<dbReference type="PANTHER" id="PTHR19303">
    <property type="entry name" value="TRANSPOSON"/>
    <property type="match status" value="1"/>
</dbReference>
<accession>A0AA36IL30</accession>
<feature type="domain" description="DDE-1" evidence="3">
    <location>
        <begin position="339"/>
        <end position="429"/>
    </location>
</feature>
<dbReference type="EMBL" id="CAUJNA010001744">
    <property type="protein sequence ID" value="CAJ1388721.1"/>
    <property type="molecule type" value="Genomic_DNA"/>
</dbReference>
<keyword evidence="1" id="KW-0175">Coiled coil</keyword>
<feature type="region of interest" description="Disordered" evidence="2">
    <location>
        <begin position="1"/>
        <end position="29"/>
    </location>
</feature>
<dbReference type="InterPro" id="IPR004875">
    <property type="entry name" value="DDE_SF_endonuclease_dom"/>
</dbReference>
<organism evidence="4 5">
    <name type="scientific">Effrenium voratum</name>
    <dbReference type="NCBI Taxonomy" id="2562239"/>
    <lineage>
        <taxon>Eukaryota</taxon>
        <taxon>Sar</taxon>
        <taxon>Alveolata</taxon>
        <taxon>Dinophyceae</taxon>
        <taxon>Suessiales</taxon>
        <taxon>Symbiodiniaceae</taxon>
        <taxon>Effrenium</taxon>
    </lineage>
</organism>
<keyword evidence="5" id="KW-1185">Reference proteome</keyword>
<name>A0AA36IL30_9DINO</name>
<proteinExistence type="predicted"/>
<dbReference type="GO" id="GO:0005634">
    <property type="term" value="C:nucleus"/>
    <property type="evidence" value="ECO:0007669"/>
    <property type="project" value="TreeGrafter"/>
</dbReference>
<dbReference type="InterPro" id="IPR050863">
    <property type="entry name" value="CenT-Element_Derived"/>
</dbReference>
<dbReference type="PANTHER" id="PTHR19303:SF73">
    <property type="entry name" value="PROTEIN PDC2"/>
    <property type="match status" value="1"/>
</dbReference>
<protein>
    <recommendedName>
        <fullName evidence="3">DDE-1 domain-containing protein</fullName>
    </recommendedName>
</protein>
<comment type="caution">
    <text evidence="4">The sequence shown here is derived from an EMBL/GenBank/DDBJ whole genome shotgun (WGS) entry which is preliminary data.</text>
</comment>
<evidence type="ECO:0000259" key="3">
    <source>
        <dbReference type="Pfam" id="PF03184"/>
    </source>
</evidence>
<gene>
    <name evidence="4" type="ORF">EVOR1521_LOCUS14524</name>
</gene>
<dbReference type="GO" id="GO:0003677">
    <property type="term" value="F:DNA binding"/>
    <property type="evidence" value="ECO:0007669"/>
    <property type="project" value="TreeGrafter"/>
</dbReference>
<evidence type="ECO:0000256" key="1">
    <source>
        <dbReference type="SAM" id="Coils"/>
    </source>
</evidence>
<feature type="non-terminal residue" evidence="4">
    <location>
        <position position="1"/>
    </location>
</feature>
<evidence type="ECO:0000313" key="4">
    <source>
        <dbReference type="EMBL" id="CAJ1388721.1"/>
    </source>
</evidence>
<feature type="coiled-coil region" evidence="1">
    <location>
        <begin position="543"/>
        <end position="570"/>
    </location>
</feature>
<dbReference type="AlphaFoldDB" id="A0AA36IL30"/>
<feature type="compositionally biased region" description="Polar residues" evidence="2">
    <location>
        <begin position="1"/>
        <end position="21"/>
    </location>
</feature>
<evidence type="ECO:0000256" key="2">
    <source>
        <dbReference type="SAM" id="MobiDB-lite"/>
    </source>
</evidence>
<evidence type="ECO:0000313" key="5">
    <source>
        <dbReference type="Proteomes" id="UP001178507"/>
    </source>
</evidence>
<reference evidence="4" key="1">
    <citation type="submission" date="2023-08" db="EMBL/GenBank/DDBJ databases">
        <authorList>
            <person name="Chen Y."/>
            <person name="Shah S."/>
            <person name="Dougan E. K."/>
            <person name="Thang M."/>
            <person name="Chan C."/>
        </authorList>
    </citation>
    <scope>NUCLEOTIDE SEQUENCE</scope>
</reference>
<dbReference type="Pfam" id="PF03184">
    <property type="entry name" value="DDE_1"/>
    <property type="match status" value="1"/>
</dbReference>
<sequence length="679" mass="77205">MVPAKWSSSVPAPLAPSQQKSRALRRRRPSEIEKELTDIRRQLRNAGKRLRAAALVQQPDVAADFAQGWGRRGCGAAAHAQQAREHLVAEVEWAYIRAPLAFIVQLETNPLEACPMNDVLCASRYVVQHELFQWVERQNVEQGVAPSRRQLVEHALSSVPHTVPEEVRRLVSAVLTGSPRSQRRWLAKFRQRWGARLGKLKLQPCVSIDAMQRKAWAWRRFQALGWQAMAYFQWVNEALTAAPTGRSPLVINMDETAVVRHVSGLVGTVVRHPRATRCPKDEATLSDVRSYISYFASITHDRAVQPMLPQVLVGNEHQFPVKLLEGLRPLPHGVHMWRCKSAWNNHATMRRYISLLAKSLGDLVQQRYVILLLDVHRSHIDVSIFKHALRCGVRLVYVPASMTGVLQPCDTHLFSRFKAAFADMWRRQKAECVAGVVTTNDWVRVIWRAVEEVVMRGDWQQAFESAGVLRRQQRLAGNLREKLGWAELPEVPAGPPAVDLAREIFPRRMRLDVLSYVLWKPKCQRSRESAECSGFRSLSVSAEALLHEEMEALKRRRGELKRQCRQAARDSKVLAKKRQRLLQAAKNLSAEDLQLLLRAAEQGRLVWADFWRRSCSQAPKVAKAKEVMALQAGWGVPCAVKLLRCGQALPRPELGREVWRMLAQGLEAHELHLLRADQT</sequence>
<dbReference type="Proteomes" id="UP001178507">
    <property type="component" value="Unassembled WGS sequence"/>
</dbReference>